<evidence type="ECO:0000313" key="3">
    <source>
        <dbReference type="EMBL" id="KAJ2897708.1"/>
    </source>
</evidence>
<reference evidence="3" key="1">
    <citation type="submission" date="2022-07" db="EMBL/GenBank/DDBJ databases">
        <title>Draft genome sequence of Zalerion maritima ATCC 34329, a (micro)plastics degrading marine fungus.</title>
        <authorList>
            <person name="Paco A."/>
            <person name="Goncalves M.F.M."/>
            <person name="Rocha-Santos T.A.P."/>
            <person name="Alves A."/>
        </authorList>
    </citation>
    <scope>NUCLEOTIDE SEQUENCE</scope>
    <source>
        <strain evidence="3">ATCC 34329</strain>
    </source>
</reference>
<name>A0AAD5RLA0_9PEZI</name>
<keyword evidence="2" id="KW-0732">Signal</keyword>
<dbReference type="Proteomes" id="UP001201980">
    <property type="component" value="Unassembled WGS sequence"/>
</dbReference>
<accession>A0AAD5RLA0</accession>
<proteinExistence type="predicted"/>
<feature type="signal peptide" evidence="2">
    <location>
        <begin position="1"/>
        <end position="33"/>
    </location>
</feature>
<comment type="caution">
    <text evidence="3">The sequence shown here is derived from an EMBL/GenBank/DDBJ whole genome shotgun (WGS) entry which is preliminary data.</text>
</comment>
<protein>
    <submittedName>
        <fullName evidence="3">Uncharacterized protein</fullName>
    </submittedName>
</protein>
<gene>
    <name evidence="3" type="ORF">MKZ38_004485</name>
</gene>
<sequence>MIFVANTLLSRWCAASWLPILLILSLYTTSVQCVPTATTAAPAPTATSPTDPGDDTVLESKLDKYSLPYGVLGAIDHIATFYAIGCHFYERRPLAPHKLIKHKLLNLLNILLASVVTVTIAFVTLSKVKEDKPLLIFAALHVVLDVIKGIVNIHKYLNEEKGLVRMTVVWGIILYAVSYIALYALSQMMGKRERLQGRFDGVSIPILVVILVSALIAFVSFIVWVKGSCRKEAGSLHVVVVSGLICSCGYFLAGDWGVAVMTGNTIGSPDNSSVASLFWTYWIFGRFALLTW</sequence>
<keyword evidence="1" id="KW-0812">Transmembrane</keyword>
<feature type="transmembrane region" description="Helical" evidence="1">
    <location>
        <begin position="104"/>
        <end position="122"/>
    </location>
</feature>
<feature type="transmembrane region" description="Helical" evidence="1">
    <location>
        <begin position="236"/>
        <end position="253"/>
    </location>
</feature>
<feature type="chain" id="PRO_5042221115" evidence="2">
    <location>
        <begin position="34"/>
        <end position="292"/>
    </location>
</feature>
<keyword evidence="4" id="KW-1185">Reference proteome</keyword>
<evidence type="ECO:0000256" key="1">
    <source>
        <dbReference type="SAM" id="Phobius"/>
    </source>
</evidence>
<evidence type="ECO:0000256" key="2">
    <source>
        <dbReference type="SAM" id="SignalP"/>
    </source>
</evidence>
<feature type="transmembrane region" description="Helical" evidence="1">
    <location>
        <begin position="204"/>
        <end position="224"/>
    </location>
</feature>
<dbReference type="AlphaFoldDB" id="A0AAD5RLA0"/>
<feature type="transmembrane region" description="Helical" evidence="1">
    <location>
        <begin position="134"/>
        <end position="151"/>
    </location>
</feature>
<feature type="transmembrane region" description="Helical" evidence="1">
    <location>
        <begin position="163"/>
        <end position="184"/>
    </location>
</feature>
<organism evidence="3 4">
    <name type="scientific">Zalerion maritima</name>
    <dbReference type="NCBI Taxonomy" id="339359"/>
    <lineage>
        <taxon>Eukaryota</taxon>
        <taxon>Fungi</taxon>
        <taxon>Dikarya</taxon>
        <taxon>Ascomycota</taxon>
        <taxon>Pezizomycotina</taxon>
        <taxon>Sordariomycetes</taxon>
        <taxon>Lulworthiomycetidae</taxon>
        <taxon>Lulworthiales</taxon>
        <taxon>Lulworthiaceae</taxon>
        <taxon>Zalerion</taxon>
    </lineage>
</organism>
<evidence type="ECO:0000313" key="4">
    <source>
        <dbReference type="Proteomes" id="UP001201980"/>
    </source>
</evidence>
<keyword evidence="1" id="KW-1133">Transmembrane helix</keyword>
<dbReference type="EMBL" id="JAKWBI020000260">
    <property type="protein sequence ID" value="KAJ2897708.1"/>
    <property type="molecule type" value="Genomic_DNA"/>
</dbReference>
<feature type="transmembrane region" description="Helical" evidence="1">
    <location>
        <begin position="273"/>
        <end position="291"/>
    </location>
</feature>
<keyword evidence="1" id="KW-0472">Membrane</keyword>
<feature type="transmembrane region" description="Helical" evidence="1">
    <location>
        <begin position="66"/>
        <end position="84"/>
    </location>
</feature>